<evidence type="ECO:0000313" key="4">
    <source>
        <dbReference type="Proteomes" id="UP000789595"/>
    </source>
</evidence>
<dbReference type="Pfam" id="PF12348">
    <property type="entry name" value="CLASP_N"/>
    <property type="match status" value="1"/>
</dbReference>
<dbReference type="InterPro" id="IPR016024">
    <property type="entry name" value="ARM-type_fold"/>
</dbReference>
<feature type="domain" description="CAP-Gly" evidence="2">
    <location>
        <begin position="292"/>
        <end position="334"/>
    </location>
</feature>
<dbReference type="SUPFAM" id="SSF74924">
    <property type="entry name" value="Cap-Gly domain"/>
    <property type="match status" value="1"/>
</dbReference>
<dbReference type="SUPFAM" id="SSF48371">
    <property type="entry name" value="ARM repeat"/>
    <property type="match status" value="1"/>
</dbReference>
<dbReference type="PROSITE" id="PS00845">
    <property type="entry name" value="CAP_GLY_1"/>
    <property type="match status" value="1"/>
</dbReference>
<reference evidence="3" key="1">
    <citation type="submission" date="2021-11" db="EMBL/GenBank/DDBJ databases">
        <authorList>
            <consortium name="Genoscope - CEA"/>
            <person name="William W."/>
        </authorList>
    </citation>
    <scope>NUCLEOTIDE SEQUENCE</scope>
</reference>
<name>A0A8J2SW89_9STRA</name>
<dbReference type="Proteomes" id="UP000789595">
    <property type="component" value="Unassembled WGS sequence"/>
</dbReference>
<dbReference type="InterPro" id="IPR011989">
    <property type="entry name" value="ARM-like"/>
</dbReference>
<dbReference type="PANTHER" id="PTHR18916">
    <property type="entry name" value="DYNACTIN 1-RELATED MICROTUBULE-BINDING"/>
    <property type="match status" value="1"/>
</dbReference>
<sequence length="445" mass="48020">MSCSHVVADEVARGNFEDTGPDRDWGDRNEALLALQRLFDEAARIEENDDEAMFDAEAWRALRLPLQQCLRDPRSHLVREACGLLAKIAHACNDERGLPKQWVSRDGGRPCLRDATPALFELLGSGNKLNGRVADDCLVSVIDSTRSKHLVGAVFEHASVKRAGKAPFVRECCAAYALQILRTWDDVSRLGDNEVRQLCAAVSDLLEDPAERARAAARDAYHALAEVWPDRASEISRDVDPKIARLLLSSNVVVERPPTPPPPPPPEPPSGVAEGTRVRVLKNRTGTVRFIGETAFSSGAWVGVELDAPDGKHDGVVDGKRYFECGANRGVFVRASQAQTLSEDVAQSSELPRAALLCHAHKHLLRDLMRELQAQLGAVGAYEKRSPSIEAAAAYRVAAEQAAPPLVELLAAYELRVAELASSANPPRSPGPGTSSAGPPVGGAD</sequence>
<comment type="caution">
    <text evidence="3">The sequence shown here is derived from an EMBL/GenBank/DDBJ whole genome shotgun (WGS) entry which is preliminary data.</text>
</comment>
<dbReference type="InterPro" id="IPR036859">
    <property type="entry name" value="CAP-Gly_dom_sf"/>
</dbReference>
<dbReference type="SMART" id="SM01052">
    <property type="entry name" value="CAP_GLY"/>
    <property type="match status" value="1"/>
</dbReference>
<evidence type="ECO:0000259" key="2">
    <source>
        <dbReference type="PROSITE" id="PS50245"/>
    </source>
</evidence>
<organism evidence="3 4">
    <name type="scientific">Pelagomonas calceolata</name>
    <dbReference type="NCBI Taxonomy" id="35677"/>
    <lineage>
        <taxon>Eukaryota</taxon>
        <taxon>Sar</taxon>
        <taxon>Stramenopiles</taxon>
        <taxon>Ochrophyta</taxon>
        <taxon>Pelagophyceae</taxon>
        <taxon>Pelagomonadales</taxon>
        <taxon>Pelagomonadaceae</taxon>
        <taxon>Pelagomonas</taxon>
    </lineage>
</organism>
<dbReference type="Gene3D" id="1.25.10.10">
    <property type="entry name" value="Leucine-rich Repeat Variant"/>
    <property type="match status" value="1"/>
</dbReference>
<feature type="compositionally biased region" description="Pro residues" evidence="1">
    <location>
        <begin position="257"/>
        <end position="269"/>
    </location>
</feature>
<dbReference type="Gene3D" id="2.30.30.190">
    <property type="entry name" value="CAP Gly-rich-like domain"/>
    <property type="match status" value="1"/>
</dbReference>
<gene>
    <name evidence="3" type="ORF">PECAL_6P02810</name>
</gene>
<evidence type="ECO:0000313" key="3">
    <source>
        <dbReference type="EMBL" id="CAH0378685.1"/>
    </source>
</evidence>
<feature type="region of interest" description="Disordered" evidence="1">
    <location>
        <begin position="421"/>
        <end position="445"/>
    </location>
</feature>
<feature type="region of interest" description="Disordered" evidence="1">
    <location>
        <begin position="253"/>
        <end position="273"/>
    </location>
</feature>
<accession>A0A8J2SW89</accession>
<evidence type="ECO:0000256" key="1">
    <source>
        <dbReference type="SAM" id="MobiDB-lite"/>
    </source>
</evidence>
<dbReference type="AlphaFoldDB" id="A0A8J2SW89"/>
<dbReference type="InterPro" id="IPR024395">
    <property type="entry name" value="CLASP_N_dom"/>
</dbReference>
<dbReference type="EMBL" id="CAKKNE010000006">
    <property type="protein sequence ID" value="CAH0378685.1"/>
    <property type="molecule type" value="Genomic_DNA"/>
</dbReference>
<proteinExistence type="predicted"/>
<dbReference type="OrthoDB" id="204846at2759"/>
<dbReference type="Pfam" id="PF01302">
    <property type="entry name" value="CAP_GLY"/>
    <property type="match status" value="1"/>
</dbReference>
<dbReference type="PROSITE" id="PS50245">
    <property type="entry name" value="CAP_GLY_2"/>
    <property type="match status" value="1"/>
</dbReference>
<protein>
    <recommendedName>
        <fullName evidence="2">CAP-Gly domain-containing protein</fullName>
    </recommendedName>
</protein>
<dbReference type="InterPro" id="IPR000938">
    <property type="entry name" value="CAP-Gly_domain"/>
</dbReference>
<keyword evidence="4" id="KW-1185">Reference proteome</keyword>